<protein>
    <recommendedName>
        <fullName evidence="6 10">Riboflavin synthase</fullName>
        <ecNumber evidence="5 10">2.5.1.9</ecNumber>
    </recommendedName>
</protein>
<keyword evidence="7" id="KW-0686">Riboflavin biosynthesis</keyword>
<dbReference type="OrthoDB" id="9788537at2"/>
<dbReference type="GO" id="GO:0009231">
    <property type="term" value="P:riboflavin biosynthetic process"/>
    <property type="evidence" value="ECO:0007669"/>
    <property type="project" value="UniProtKB-KW"/>
</dbReference>
<dbReference type="FunFam" id="2.40.30.20:FF:000003">
    <property type="entry name" value="Riboflavin synthase, alpha subunit"/>
    <property type="match status" value="1"/>
</dbReference>
<evidence type="ECO:0000256" key="5">
    <source>
        <dbReference type="ARBA" id="ARBA00012827"/>
    </source>
</evidence>
<dbReference type="RefSeq" id="WP_094366006.1">
    <property type="nucleotide sequence ID" value="NZ_NOJY02000002.1"/>
</dbReference>
<evidence type="ECO:0000256" key="11">
    <source>
        <dbReference type="PROSITE-ProRule" id="PRU00524"/>
    </source>
</evidence>
<dbReference type="InterPro" id="IPR023366">
    <property type="entry name" value="ATP_synth_asu-like_sf"/>
</dbReference>
<evidence type="ECO:0000256" key="4">
    <source>
        <dbReference type="ARBA" id="ARBA00011233"/>
    </source>
</evidence>
<dbReference type="EMBL" id="NOJY02000002">
    <property type="protein sequence ID" value="RDY29418.1"/>
    <property type="molecule type" value="Genomic_DNA"/>
</dbReference>
<accession>A0A371J9T1</accession>
<name>A0A371J9T1_9FIRM</name>
<comment type="pathway">
    <text evidence="3">Cofactor biosynthesis; riboflavin biosynthesis; riboflavin from 2-hydroxy-3-oxobutyl phosphate and 5-amino-6-(D-ribitylamino)uracil: step 2/2.</text>
</comment>
<dbReference type="FunFam" id="2.40.30.20:FF:000004">
    <property type="entry name" value="Riboflavin synthase, alpha subunit"/>
    <property type="match status" value="1"/>
</dbReference>
<dbReference type="PANTHER" id="PTHR21098:SF12">
    <property type="entry name" value="RIBOFLAVIN SYNTHASE"/>
    <property type="match status" value="1"/>
</dbReference>
<comment type="catalytic activity">
    <reaction evidence="1">
        <text>2 6,7-dimethyl-8-(1-D-ribityl)lumazine + H(+) = 5-amino-6-(D-ribitylamino)uracil + riboflavin</text>
        <dbReference type="Rhea" id="RHEA:20772"/>
        <dbReference type="ChEBI" id="CHEBI:15378"/>
        <dbReference type="ChEBI" id="CHEBI:15934"/>
        <dbReference type="ChEBI" id="CHEBI:57986"/>
        <dbReference type="ChEBI" id="CHEBI:58201"/>
        <dbReference type="EC" id="2.5.1.9"/>
    </reaction>
</comment>
<feature type="repeat" description="Lumazine-binding" evidence="11">
    <location>
        <begin position="1"/>
        <end position="96"/>
    </location>
</feature>
<evidence type="ECO:0000256" key="8">
    <source>
        <dbReference type="ARBA" id="ARBA00022679"/>
    </source>
</evidence>
<sequence>MFTGIVEEIGTIEGIRKGAKSSKLIIGCKKVLKDTNLGDSISTNGVCLTVTNINSNTFEADVMAETLRKSDLGSLAIGSKVNLERALRFKDRLGGHIVSGHIDSIGEIVSKTREDNAVWITIKAPYDILKYVVYKGSIAIDGISLTVAYVDDEVFKVSIIPHTGDETTLLTKDIGEKVNLECDVIGKYVEKLLGLSNENKKKKERSISEDFLKQHGFHI</sequence>
<comment type="caution">
    <text evidence="13">The sequence shown here is derived from an EMBL/GenBank/DDBJ whole genome shotgun (WGS) entry which is preliminary data.</text>
</comment>
<dbReference type="SUPFAM" id="SSF63380">
    <property type="entry name" value="Riboflavin synthase domain-like"/>
    <property type="match status" value="2"/>
</dbReference>
<dbReference type="Pfam" id="PF00677">
    <property type="entry name" value="Lum_binding"/>
    <property type="match status" value="2"/>
</dbReference>
<comment type="function">
    <text evidence="2">Catalyzes the dismutation of two molecules of 6,7-dimethyl-8-ribityllumazine, resulting in the formation of riboflavin and 5-amino-6-(D-ribitylamino)uracil.</text>
</comment>
<keyword evidence="14" id="KW-1185">Reference proteome</keyword>
<dbReference type="InterPro" id="IPR001783">
    <property type="entry name" value="Lumazine-bd"/>
</dbReference>
<dbReference type="PANTHER" id="PTHR21098">
    <property type="entry name" value="RIBOFLAVIN SYNTHASE ALPHA CHAIN"/>
    <property type="match status" value="1"/>
</dbReference>
<evidence type="ECO:0000256" key="6">
    <source>
        <dbReference type="ARBA" id="ARBA00013950"/>
    </source>
</evidence>
<dbReference type="Proteomes" id="UP000215694">
    <property type="component" value="Unassembled WGS sequence"/>
</dbReference>
<evidence type="ECO:0000256" key="9">
    <source>
        <dbReference type="ARBA" id="ARBA00022737"/>
    </source>
</evidence>
<evidence type="ECO:0000256" key="2">
    <source>
        <dbReference type="ARBA" id="ARBA00002803"/>
    </source>
</evidence>
<dbReference type="Gene3D" id="2.40.30.20">
    <property type="match status" value="2"/>
</dbReference>
<organism evidence="13 14">
    <name type="scientific">Romboutsia weinsteinii</name>
    <dbReference type="NCBI Taxonomy" id="2020949"/>
    <lineage>
        <taxon>Bacteria</taxon>
        <taxon>Bacillati</taxon>
        <taxon>Bacillota</taxon>
        <taxon>Clostridia</taxon>
        <taxon>Peptostreptococcales</taxon>
        <taxon>Peptostreptococcaceae</taxon>
        <taxon>Romboutsia</taxon>
    </lineage>
</organism>
<evidence type="ECO:0000259" key="12">
    <source>
        <dbReference type="PROSITE" id="PS51177"/>
    </source>
</evidence>
<keyword evidence="9" id="KW-0677">Repeat</keyword>
<dbReference type="EC" id="2.5.1.9" evidence="5 10"/>
<dbReference type="NCBIfam" id="TIGR00187">
    <property type="entry name" value="ribE"/>
    <property type="match status" value="1"/>
</dbReference>
<dbReference type="NCBIfam" id="NF006767">
    <property type="entry name" value="PRK09289.1"/>
    <property type="match status" value="1"/>
</dbReference>
<dbReference type="InterPro" id="IPR026017">
    <property type="entry name" value="Lumazine-bd_dom"/>
</dbReference>
<feature type="domain" description="Lumazine-binding" evidence="12">
    <location>
        <begin position="1"/>
        <end position="96"/>
    </location>
</feature>
<evidence type="ECO:0000313" key="13">
    <source>
        <dbReference type="EMBL" id="RDY29418.1"/>
    </source>
</evidence>
<evidence type="ECO:0000256" key="3">
    <source>
        <dbReference type="ARBA" id="ARBA00004887"/>
    </source>
</evidence>
<evidence type="ECO:0000313" key="14">
    <source>
        <dbReference type="Proteomes" id="UP000215694"/>
    </source>
</evidence>
<gene>
    <name evidence="13" type="ORF">CHL78_001585</name>
</gene>
<dbReference type="PROSITE" id="PS51177">
    <property type="entry name" value="LUMAZINE_BIND"/>
    <property type="match status" value="2"/>
</dbReference>
<dbReference type="AlphaFoldDB" id="A0A371J9T1"/>
<keyword evidence="8 13" id="KW-0808">Transferase</keyword>
<proteinExistence type="predicted"/>
<evidence type="ECO:0000256" key="10">
    <source>
        <dbReference type="NCBIfam" id="TIGR00187"/>
    </source>
</evidence>
<feature type="repeat" description="Lumazine-binding" evidence="11">
    <location>
        <begin position="97"/>
        <end position="193"/>
    </location>
</feature>
<comment type="subunit">
    <text evidence="4">Homotrimer.</text>
</comment>
<feature type="domain" description="Lumazine-binding" evidence="12">
    <location>
        <begin position="97"/>
        <end position="193"/>
    </location>
</feature>
<dbReference type="PIRSF" id="PIRSF000498">
    <property type="entry name" value="Riboflavin_syn_A"/>
    <property type="match status" value="1"/>
</dbReference>
<dbReference type="NCBIfam" id="NF009566">
    <property type="entry name" value="PRK13020.1"/>
    <property type="match status" value="1"/>
</dbReference>
<evidence type="ECO:0000256" key="7">
    <source>
        <dbReference type="ARBA" id="ARBA00022619"/>
    </source>
</evidence>
<reference evidence="13 14" key="1">
    <citation type="journal article" date="2017" name="Genome Announc.">
        <title>Draft Genome Sequence of Romboutsia weinsteinii sp. nov. Strain CCRI-19649(T) Isolated from Surface Water.</title>
        <authorList>
            <person name="Maheux A.F."/>
            <person name="Boudreau D.K."/>
            <person name="Berube E."/>
            <person name="Boissinot M."/>
            <person name="Cantin P."/>
            <person name="Raymond F."/>
            <person name="Corbeil J."/>
            <person name="Omar R.F."/>
            <person name="Bergeron M.G."/>
        </authorList>
    </citation>
    <scope>NUCLEOTIDE SEQUENCE [LARGE SCALE GENOMIC DNA]</scope>
    <source>
        <strain evidence="13 14">CCRI-19649</strain>
    </source>
</reference>
<dbReference type="InterPro" id="IPR017938">
    <property type="entry name" value="Riboflavin_synthase-like_b-brl"/>
</dbReference>
<evidence type="ECO:0000256" key="1">
    <source>
        <dbReference type="ARBA" id="ARBA00000968"/>
    </source>
</evidence>
<dbReference type="CDD" id="cd00402">
    <property type="entry name" value="Riboflavin_synthase_like"/>
    <property type="match status" value="1"/>
</dbReference>
<dbReference type="GO" id="GO:0004746">
    <property type="term" value="F:riboflavin synthase activity"/>
    <property type="evidence" value="ECO:0007669"/>
    <property type="project" value="UniProtKB-UniRule"/>
</dbReference>